<evidence type="ECO:0000256" key="2">
    <source>
        <dbReference type="ARBA" id="ARBA00022448"/>
    </source>
</evidence>
<evidence type="ECO:0000256" key="6">
    <source>
        <dbReference type="ARBA" id="ARBA00023004"/>
    </source>
</evidence>
<organism evidence="10 11">
    <name type="scientific">Acaryochloris marina (strain MBIC 11017)</name>
    <dbReference type="NCBI Taxonomy" id="329726"/>
    <lineage>
        <taxon>Bacteria</taxon>
        <taxon>Bacillati</taxon>
        <taxon>Cyanobacteriota</taxon>
        <taxon>Cyanophyceae</taxon>
        <taxon>Acaryochloridales</taxon>
        <taxon>Acaryochloridaceae</taxon>
        <taxon>Acaryochloris</taxon>
    </lineage>
</organism>
<dbReference type="InterPro" id="IPR001041">
    <property type="entry name" value="2Fe-2S_ferredoxin-type"/>
</dbReference>
<dbReference type="Pfam" id="PF00111">
    <property type="entry name" value="Fer2"/>
    <property type="match status" value="1"/>
</dbReference>
<dbReference type="NCBIfam" id="TIGR02008">
    <property type="entry name" value="fdx_plant"/>
    <property type="match status" value="1"/>
</dbReference>
<keyword evidence="4" id="KW-0479">Metal-binding</keyword>
<keyword evidence="2" id="KW-0813">Transport</keyword>
<comment type="cofactor">
    <cofactor evidence="8">
        <name>[2Fe-2S] cluster</name>
        <dbReference type="ChEBI" id="CHEBI:190135"/>
    </cofactor>
</comment>
<dbReference type="RefSeq" id="WP_012163140.1">
    <property type="nucleotide sequence ID" value="NC_009925.1"/>
</dbReference>
<evidence type="ECO:0000256" key="1">
    <source>
        <dbReference type="ARBA" id="ARBA00007874"/>
    </source>
</evidence>
<evidence type="ECO:0000256" key="3">
    <source>
        <dbReference type="ARBA" id="ARBA00022714"/>
    </source>
</evidence>
<dbReference type="Proteomes" id="UP000000268">
    <property type="component" value="Chromosome"/>
</dbReference>
<dbReference type="PANTHER" id="PTHR43112:SF10">
    <property type="entry name" value="FERREDOXIN C 2, CHLOROPLASTIC"/>
    <property type="match status" value="1"/>
</dbReference>
<keyword evidence="6" id="KW-0408">Iron</keyword>
<dbReference type="GO" id="GO:0046872">
    <property type="term" value="F:metal ion binding"/>
    <property type="evidence" value="ECO:0007669"/>
    <property type="project" value="UniProtKB-KW"/>
</dbReference>
<reference evidence="10 11" key="1">
    <citation type="journal article" date="2008" name="Proc. Natl. Acad. Sci. U.S.A.">
        <title>Niche adaptation and genome expansion in the chlorophyll d-producing cyanobacterium Acaryochloris marina.</title>
        <authorList>
            <person name="Swingley W.D."/>
            <person name="Chen M."/>
            <person name="Cheung P.C."/>
            <person name="Conrad A.L."/>
            <person name="Dejesa L.C."/>
            <person name="Hao J."/>
            <person name="Honchak B.M."/>
            <person name="Karbach L.E."/>
            <person name="Kurdoglu A."/>
            <person name="Lahiri S."/>
            <person name="Mastrian S.D."/>
            <person name="Miyashita H."/>
            <person name="Page L."/>
            <person name="Ramakrishna P."/>
            <person name="Satoh S."/>
            <person name="Sattley W.M."/>
            <person name="Shimada Y."/>
            <person name="Taylor H.L."/>
            <person name="Tomo T."/>
            <person name="Tsuchiya T."/>
            <person name="Wang Z.T."/>
            <person name="Raymond J."/>
            <person name="Mimuro M."/>
            <person name="Blankenship R.E."/>
            <person name="Touchman J.W."/>
        </authorList>
    </citation>
    <scope>NUCLEOTIDE SEQUENCE [LARGE SCALE GENOMIC DNA]</scope>
    <source>
        <strain evidence="11">MBIC 11017</strain>
    </source>
</reference>
<evidence type="ECO:0000259" key="9">
    <source>
        <dbReference type="PROSITE" id="PS51085"/>
    </source>
</evidence>
<dbReference type="SUPFAM" id="SSF54292">
    <property type="entry name" value="2Fe-2S ferredoxin-like"/>
    <property type="match status" value="1"/>
</dbReference>
<dbReference type="Gene3D" id="3.10.20.30">
    <property type="match status" value="1"/>
</dbReference>
<dbReference type="InterPro" id="IPR036010">
    <property type="entry name" value="2Fe-2S_ferredoxin-like_sf"/>
</dbReference>
<dbReference type="OrthoDB" id="462043at2"/>
<dbReference type="CDD" id="cd00207">
    <property type="entry name" value="fer2"/>
    <property type="match status" value="1"/>
</dbReference>
<name>B0C806_ACAM1</name>
<evidence type="ECO:0000313" key="10">
    <source>
        <dbReference type="EMBL" id="ABW27690.1"/>
    </source>
</evidence>
<accession>B0C806</accession>
<dbReference type="AlphaFoldDB" id="B0C806"/>
<keyword evidence="7" id="KW-0411">Iron-sulfur</keyword>
<dbReference type="InterPro" id="IPR010241">
    <property type="entry name" value="Fd_pln"/>
</dbReference>
<keyword evidence="3" id="KW-0001">2Fe-2S</keyword>
<keyword evidence="5" id="KW-0249">Electron transport</keyword>
<dbReference type="PROSITE" id="PS51085">
    <property type="entry name" value="2FE2S_FER_2"/>
    <property type="match status" value="1"/>
</dbReference>
<dbReference type="EMBL" id="CP000828">
    <property type="protein sequence ID" value="ABW27690.1"/>
    <property type="molecule type" value="Genomic_DNA"/>
</dbReference>
<proteinExistence type="inferred from homology"/>
<protein>
    <submittedName>
        <fullName evidence="10">Ferredoxin, 2Fe-2S type</fullName>
    </submittedName>
</protein>
<evidence type="ECO:0000256" key="8">
    <source>
        <dbReference type="ARBA" id="ARBA00034078"/>
    </source>
</evidence>
<dbReference type="GO" id="GO:0051537">
    <property type="term" value="F:2 iron, 2 sulfur cluster binding"/>
    <property type="evidence" value="ECO:0007669"/>
    <property type="project" value="UniProtKB-KW"/>
</dbReference>
<dbReference type="HOGENOM" id="CLU_082632_7_3_3"/>
<dbReference type="GO" id="GO:0009055">
    <property type="term" value="F:electron transfer activity"/>
    <property type="evidence" value="ECO:0007669"/>
    <property type="project" value="InterPro"/>
</dbReference>
<keyword evidence="11" id="KW-1185">Reference proteome</keyword>
<comment type="similarity">
    <text evidence="1">Belongs to the 2Fe2S plant-type ferredoxin family.</text>
</comment>
<evidence type="ECO:0000256" key="7">
    <source>
        <dbReference type="ARBA" id="ARBA00023014"/>
    </source>
</evidence>
<dbReference type="PANTHER" id="PTHR43112">
    <property type="entry name" value="FERREDOXIN"/>
    <property type="match status" value="1"/>
</dbReference>
<feature type="domain" description="2Fe-2S ferredoxin-type" evidence="9">
    <location>
        <begin position="5"/>
        <end position="95"/>
    </location>
</feature>
<dbReference type="STRING" id="329726.AM1_2688"/>
<dbReference type="GO" id="GO:0022900">
    <property type="term" value="P:electron transport chain"/>
    <property type="evidence" value="ECO:0007669"/>
    <property type="project" value="InterPro"/>
</dbReference>
<evidence type="ECO:0000256" key="5">
    <source>
        <dbReference type="ARBA" id="ARBA00022982"/>
    </source>
</evidence>
<dbReference type="InterPro" id="IPR012675">
    <property type="entry name" value="Beta-grasp_dom_sf"/>
</dbReference>
<dbReference type="eggNOG" id="COG1018">
    <property type="taxonomic scope" value="Bacteria"/>
</dbReference>
<evidence type="ECO:0000256" key="4">
    <source>
        <dbReference type="ARBA" id="ARBA00022723"/>
    </source>
</evidence>
<evidence type="ECO:0000313" key="11">
    <source>
        <dbReference type="Proteomes" id="UP000000268"/>
    </source>
</evidence>
<gene>
    <name evidence="10" type="ordered locus">AM1_2688</name>
</gene>
<dbReference type="KEGG" id="amr:AM1_2688"/>
<sequence>MSQTYSVEIHHQDAVHTVSVPEDTTILQAAQDAGVDLPSSCCAGVCTTCASLILEGEVEQEDAMGLGPDLLDQGYALLCVAYPRSDIKLESDKEELVYKLQFGQSQ</sequence>